<dbReference type="Proteomes" id="UP000215214">
    <property type="component" value="Chromosome TJEJU"/>
</dbReference>
<organism evidence="1 2">
    <name type="scientific">Tenacibaculum jejuense</name>
    <dbReference type="NCBI Taxonomy" id="584609"/>
    <lineage>
        <taxon>Bacteria</taxon>
        <taxon>Pseudomonadati</taxon>
        <taxon>Bacteroidota</taxon>
        <taxon>Flavobacteriia</taxon>
        <taxon>Flavobacteriales</taxon>
        <taxon>Flavobacteriaceae</taxon>
        <taxon>Tenacibaculum</taxon>
    </lineage>
</organism>
<gene>
    <name evidence="1" type="ORF">TJEJU_3595</name>
</gene>
<dbReference type="EMBL" id="LT899436">
    <property type="protein sequence ID" value="SNR17239.1"/>
    <property type="molecule type" value="Genomic_DNA"/>
</dbReference>
<sequence>MNNEKLLHVLKQHAHNIEGNEGYWSFQINEIAFMCLTDKLHNRMRIIAPITEADDLTDAQLSLCMEANFHTTLDIRYAISDGILWSAFIHPLKELTEHQIEDALSQVYSSVKTFGSTYSSGSLSFLTEEERKFRLN</sequence>
<evidence type="ECO:0000313" key="2">
    <source>
        <dbReference type="Proteomes" id="UP000215214"/>
    </source>
</evidence>
<reference evidence="1 2" key="1">
    <citation type="submission" date="2017-07" db="EMBL/GenBank/DDBJ databases">
        <authorList>
            <person name="Sun Z.S."/>
            <person name="Albrecht U."/>
            <person name="Echele G."/>
            <person name="Lee C.C."/>
        </authorList>
    </citation>
    <scope>NUCLEOTIDE SEQUENCE [LARGE SCALE GENOMIC DNA]</scope>
    <source>
        <strain evidence="2">type strain: KCTC 22618</strain>
    </source>
</reference>
<evidence type="ECO:0008006" key="3">
    <source>
        <dbReference type="Google" id="ProtNLM"/>
    </source>
</evidence>
<evidence type="ECO:0000313" key="1">
    <source>
        <dbReference type="EMBL" id="SNR17239.1"/>
    </source>
</evidence>
<dbReference type="Gene3D" id="3.30.1460.10">
    <property type="match status" value="1"/>
</dbReference>
<dbReference type="AlphaFoldDB" id="A0A238UDI6"/>
<dbReference type="SUPFAM" id="SSF69635">
    <property type="entry name" value="Type III secretory system chaperone-like"/>
    <property type="match status" value="1"/>
</dbReference>
<dbReference type="KEGG" id="tje:TJEJU_3595"/>
<dbReference type="RefSeq" id="WP_095074298.1">
    <property type="nucleotide sequence ID" value="NZ_LT899436.1"/>
</dbReference>
<dbReference type="OrthoDB" id="571431at2"/>
<keyword evidence="2" id="KW-1185">Reference proteome</keyword>
<proteinExistence type="predicted"/>
<name>A0A238UDI6_9FLAO</name>
<protein>
    <recommendedName>
        <fullName evidence="3">YbjN domain-containing protein</fullName>
    </recommendedName>
</protein>
<accession>A0A238UDI6</accession>